<dbReference type="InterPro" id="IPR002885">
    <property type="entry name" value="PPR_rpt"/>
</dbReference>
<evidence type="ECO:0000256" key="3">
    <source>
        <dbReference type="PROSITE-ProRule" id="PRU00708"/>
    </source>
</evidence>
<feature type="repeat" description="PPR" evidence="3">
    <location>
        <begin position="570"/>
        <end position="604"/>
    </location>
</feature>
<dbReference type="GO" id="GO:0003723">
    <property type="term" value="F:RNA binding"/>
    <property type="evidence" value="ECO:0007669"/>
    <property type="project" value="InterPro"/>
</dbReference>
<keyword evidence="5" id="KW-1185">Reference proteome</keyword>
<dbReference type="InterPro" id="IPR011990">
    <property type="entry name" value="TPR-like_helical_dom_sf"/>
</dbReference>
<dbReference type="GO" id="GO:0009451">
    <property type="term" value="P:RNA modification"/>
    <property type="evidence" value="ECO:0007669"/>
    <property type="project" value="InterPro"/>
</dbReference>
<dbReference type="EMBL" id="BAABME010009143">
    <property type="protein sequence ID" value="GAA0174595.1"/>
    <property type="molecule type" value="Genomic_DNA"/>
</dbReference>
<feature type="repeat" description="PPR" evidence="3">
    <location>
        <begin position="199"/>
        <end position="234"/>
    </location>
</feature>
<keyword evidence="1" id="KW-0677">Repeat</keyword>
<reference evidence="4 5" key="1">
    <citation type="submission" date="2024-01" db="EMBL/GenBank/DDBJ databases">
        <title>The complete chloroplast genome sequence of Lithospermum erythrorhizon: insights into the phylogenetic relationship among Boraginaceae species and the maternal lineages of purple gromwells.</title>
        <authorList>
            <person name="Okada T."/>
            <person name="Watanabe K."/>
        </authorList>
    </citation>
    <scope>NUCLEOTIDE SEQUENCE [LARGE SCALE GENOMIC DNA]</scope>
</reference>
<dbReference type="FunFam" id="1.25.40.10:FF:000090">
    <property type="entry name" value="Pentatricopeptide repeat-containing protein, chloroplastic"/>
    <property type="match status" value="1"/>
</dbReference>
<accession>A0AAV3RE70</accession>
<dbReference type="Pfam" id="PF13041">
    <property type="entry name" value="PPR_2"/>
    <property type="match status" value="2"/>
</dbReference>
<evidence type="ECO:0000313" key="5">
    <source>
        <dbReference type="Proteomes" id="UP001454036"/>
    </source>
</evidence>
<evidence type="ECO:0000313" key="4">
    <source>
        <dbReference type="EMBL" id="GAA0174595.1"/>
    </source>
</evidence>
<feature type="repeat" description="PPR" evidence="3">
    <location>
        <begin position="468"/>
        <end position="503"/>
    </location>
</feature>
<dbReference type="InterPro" id="IPR046960">
    <property type="entry name" value="PPR_At4g14850-like_plant"/>
</dbReference>
<dbReference type="PROSITE" id="PS51375">
    <property type="entry name" value="PPR"/>
    <property type="match status" value="7"/>
</dbReference>
<protein>
    <recommendedName>
        <fullName evidence="6">Pentatricopeptide repeat-containing protein</fullName>
    </recommendedName>
</protein>
<dbReference type="GO" id="GO:0005739">
    <property type="term" value="C:mitochondrion"/>
    <property type="evidence" value="ECO:0007669"/>
    <property type="project" value="TreeGrafter"/>
</dbReference>
<dbReference type="FunFam" id="1.25.40.10:FF:000196">
    <property type="entry name" value="Pentatricopeptide repeat-containing protein At4g14850"/>
    <property type="match status" value="1"/>
</dbReference>
<dbReference type="AlphaFoldDB" id="A0AAV3RE70"/>
<feature type="repeat" description="PPR" evidence="3">
    <location>
        <begin position="270"/>
        <end position="300"/>
    </location>
</feature>
<feature type="repeat" description="PPR" evidence="3">
    <location>
        <begin position="62"/>
        <end position="96"/>
    </location>
</feature>
<gene>
    <name evidence="4" type="ORF">LIER_27958</name>
</gene>
<dbReference type="PANTHER" id="PTHR24015:SF548">
    <property type="entry name" value="OS08G0340900 PROTEIN"/>
    <property type="match status" value="1"/>
</dbReference>
<dbReference type="PANTHER" id="PTHR24015">
    <property type="entry name" value="OS07G0578800 PROTEIN-RELATED"/>
    <property type="match status" value="1"/>
</dbReference>
<comment type="caution">
    <text evidence="4">The sequence shown here is derived from an EMBL/GenBank/DDBJ whole genome shotgun (WGS) entry which is preliminary data.</text>
</comment>
<dbReference type="Proteomes" id="UP001454036">
    <property type="component" value="Unassembled WGS sequence"/>
</dbReference>
<dbReference type="InterPro" id="IPR046848">
    <property type="entry name" value="E_motif"/>
</dbReference>
<dbReference type="NCBIfam" id="TIGR00756">
    <property type="entry name" value="PPR"/>
    <property type="match status" value="5"/>
</dbReference>
<organism evidence="4 5">
    <name type="scientific">Lithospermum erythrorhizon</name>
    <name type="common">Purple gromwell</name>
    <name type="synonym">Lithospermum officinale var. erythrorhizon</name>
    <dbReference type="NCBI Taxonomy" id="34254"/>
    <lineage>
        <taxon>Eukaryota</taxon>
        <taxon>Viridiplantae</taxon>
        <taxon>Streptophyta</taxon>
        <taxon>Embryophyta</taxon>
        <taxon>Tracheophyta</taxon>
        <taxon>Spermatophyta</taxon>
        <taxon>Magnoliopsida</taxon>
        <taxon>eudicotyledons</taxon>
        <taxon>Gunneridae</taxon>
        <taxon>Pentapetalae</taxon>
        <taxon>asterids</taxon>
        <taxon>lamiids</taxon>
        <taxon>Boraginales</taxon>
        <taxon>Boraginaceae</taxon>
        <taxon>Boraginoideae</taxon>
        <taxon>Lithospermeae</taxon>
        <taxon>Lithospermum</taxon>
    </lineage>
</organism>
<comment type="similarity">
    <text evidence="2">Belongs to the PPR family. PCMP-E subfamily.</text>
</comment>
<dbReference type="Pfam" id="PF20431">
    <property type="entry name" value="E_motif"/>
    <property type="match status" value="1"/>
</dbReference>
<evidence type="ECO:0000256" key="2">
    <source>
        <dbReference type="ARBA" id="ARBA00061659"/>
    </source>
</evidence>
<dbReference type="Gene3D" id="1.25.40.10">
    <property type="entry name" value="Tetratricopeptide repeat domain"/>
    <property type="match status" value="6"/>
</dbReference>
<feature type="repeat" description="PPR" evidence="3">
    <location>
        <begin position="433"/>
        <end position="467"/>
    </location>
</feature>
<evidence type="ECO:0000256" key="1">
    <source>
        <dbReference type="ARBA" id="ARBA00022737"/>
    </source>
</evidence>
<name>A0AAV3RE70_LITER</name>
<sequence length="666" mass="74501">MRATRQLFLQAQPSSTIQTFLNGHHINSSFYGHLLHRCTTRLLLRPAKQLHSHLIISHYTIDNFLASKLISLYSKCQKIKDAHQVFDKMIHRNIFTLNAMLIGYCSNDLYVETLELFSDFFCGNSYGDVKPDHFTISSVLKAFSGLFTDVLLSRMCHCFVVKNGFDSDVFVLNGLITFYSRCDDMVSARGLFDVMDERDLVTWNSMISGYSQGGFYEECKEMYGELLNLDGLMPNAITLVSVLQACAHSDDLILGMEVHKYAIDKGLEMDLSLCNSIISLYAKCGSLEYARELLEEMSEKDEITYGALISGYMVHGFVDEALSLFREMRKPGLSSWNAVIAGLVQNNVYEGVLGLVNEMQVSGFKPNSVTLSIILPTISYFSNLKAGKELHSYAIKNNYDRNVYVATAVIDTYAKLGFIDGARIVFNKSEARSVIIWTAIISAYAAHGDAHAAILLFDEMMLDGIVPDAVTFTSVLAACAHSGLVDEAQRVFNSLFPKYGIHPMVEHYACMVGVFSRAGKLREALEFITKMPIEPSAGVWGALLNGASVSGDVELGKLASNHLFEMEPENTGNYVIMANLYAKAGRWHEAERVREKMKNIGLHKIAGSSWIETPHGVHCFVAKDESNTRSEEIYDTICGLLKLMMEEGYVMMPELDEEGVWELYFK</sequence>
<evidence type="ECO:0008006" key="6">
    <source>
        <dbReference type="Google" id="ProtNLM"/>
    </source>
</evidence>
<dbReference type="Pfam" id="PF01535">
    <property type="entry name" value="PPR"/>
    <property type="match status" value="7"/>
</dbReference>
<feature type="repeat" description="PPR" evidence="3">
    <location>
        <begin position="301"/>
        <end position="335"/>
    </location>
</feature>
<proteinExistence type="inferred from homology"/>